<reference evidence="1 4" key="3">
    <citation type="submission" date="2020-11" db="EMBL/GenBank/DDBJ databases">
        <authorList>
            <consortium name="Pathogen Informatics"/>
        </authorList>
    </citation>
    <scope>NUCLEOTIDE SEQUENCE [LARGE SCALE GENOMIC DNA]</scope>
    <source>
        <strain evidence="1 4">NCTC12218</strain>
    </source>
</reference>
<dbReference type="Proteomes" id="UP000264146">
    <property type="component" value="Chromosome"/>
</dbReference>
<evidence type="ECO:0000313" key="1">
    <source>
        <dbReference type="EMBL" id="CAD7359249.1"/>
    </source>
</evidence>
<dbReference type="EMBL" id="UHEF01000001">
    <property type="protein sequence ID" value="SUM87965.1"/>
    <property type="molecule type" value="Genomic_DNA"/>
</dbReference>
<name>A0A7Z7VXC6_STASC</name>
<proteinExistence type="predicted"/>
<sequence length="45" mass="5277">MKFLDSLLKLLTNVFASISTYAKYPLCIGYFYEPEIPDELLEEEE</sequence>
<dbReference type="EMBL" id="POVK01000003">
    <property type="protein sequence ID" value="NHA33181.1"/>
    <property type="molecule type" value="Genomic_DNA"/>
</dbReference>
<protein>
    <submittedName>
        <fullName evidence="3">AgrD protein</fullName>
    </submittedName>
    <submittedName>
        <fullName evidence="2">Cyclic lactone autoinducer peptide</fullName>
    </submittedName>
</protein>
<reference evidence="2 5" key="1">
    <citation type="submission" date="2018-01" db="EMBL/GenBank/DDBJ databases">
        <title>Complete genome sequence of Staphylococcus Scheliferi isolated from human.</title>
        <authorList>
            <person name="Abouelkhair M.A."/>
            <person name="Bemis D.A."/>
            <person name="Kania S.A."/>
        </authorList>
    </citation>
    <scope>NUCLEOTIDE SEQUENCE [LARGE SCALE GENOMIC DNA]</scope>
    <source>
        <strain evidence="2 5">ATCC 43808</strain>
    </source>
</reference>
<keyword evidence="5" id="KW-1185">Reference proteome</keyword>
<reference evidence="3" key="2">
    <citation type="submission" date="2018-06" db="EMBL/GenBank/DDBJ databases">
        <authorList>
            <consortium name="Pathogen Informatics"/>
            <person name="Doyle S."/>
        </authorList>
    </citation>
    <scope>NUCLEOTIDE SEQUENCE [LARGE SCALE GENOMIC DNA]</scope>
    <source>
        <strain evidence="3">NCTC12218</strain>
    </source>
</reference>
<accession>A0A7Z7VXC6</accession>
<dbReference type="Proteomes" id="UP000572988">
    <property type="component" value="Unassembled WGS sequence"/>
</dbReference>
<dbReference type="Pfam" id="PF05931">
    <property type="entry name" value="AgrD"/>
    <property type="match status" value="1"/>
</dbReference>
<dbReference type="AlphaFoldDB" id="A0A7Z7VXC6"/>
<dbReference type="SMART" id="SM00794">
    <property type="entry name" value="AgrD"/>
    <property type="match status" value="1"/>
</dbReference>
<organism evidence="3">
    <name type="scientific">Staphylococcus schleiferi</name>
    <dbReference type="NCBI Taxonomy" id="1295"/>
    <lineage>
        <taxon>Bacteria</taxon>
        <taxon>Bacillati</taxon>
        <taxon>Bacillota</taxon>
        <taxon>Bacilli</taxon>
        <taxon>Bacillales</taxon>
        <taxon>Staphylococcaceae</taxon>
        <taxon>Staphylococcus</taxon>
    </lineage>
</organism>
<dbReference type="NCBIfam" id="TIGR04223">
    <property type="entry name" value="quorum_AgrD"/>
    <property type="match status" value="1"/>
</dbReference>
<evidence type="ECO:0000313" key="2">
    <source>
        <dbReference type="EMBL" id="NHA33181.1"/>
    </source>
</evidence>
<dbReference type="InterPro" id="IPR009229">
    <property type="entry name" value="AgrD"/>
</dbReference>
<dbReference type="EMBL" id="LR962863">
    <property type="protein sequence ID" value="CAD7359249.1"/>
    <property type="molecule type" value="Genomic_DNA"/>
</dbReference>
<evidence type="ECO:0000313" key="4">
    <source>
        <dbReference type="Proteomes" id="UP000264146"/>
    </source>
</evidence>
<gene>
    <name evidence="3" type="primary">agrD</name>
    <name evidence="2" type="ORF">C1O36_01335</name>
    <name evidence="3" type="ORF">NCTC12218_00855</name>
</gene>
<evidence type="ECO:0000313" key="3">
    <source>
        <dbReference type="EMBL" id="SUM87965.1"/>
    </source>
</evidence>
<evidence type="ECO:0000313" key="5">
    <source>
        <dbReference type="Proteomes" id="UP000572988"/>
    </source>
</evidence>
<dbReference type="RefSeq" id="WP_016425574.1">
    <property type="nucleotide sequence ID" value="NZ_CABKRV010000001.1"/>
</dbReference>
<dbReference type="GeneID" id="93789572"/>